<proteinExistence type="predicted"/>
<feature type="domain" description="AAA+ ATPase" evidence="1">
    <location>
        <begin position="106"/>
        <end position="236"/>
    </location>
</feature>
<dbReference type="AlphaFoldDB" id="A0A7S6VW87"/>
<dbReference type="EMBL" id="CP048659">
    <property type="protein sequence ID" value="QOW46032.1"/>
    <property type="molecule type" value="Genomic_DNA"/>
</dbReference>
<accession>A0A7S6VW87</accession>
<keyword evidence="2" id="KW-0067">ATP-binding</keyword>
<reference evidence="2 3" key="1">
    <citation type="submission" date="2020-02" db="EMBL/GenBank/DDBJ databases">
        <title>Tigecycline-resistant Acinetobacter species from pigs and migratory birds.</title>
        <authorList>
            <person name="Chen C."/>
            <person name="Sun J."/>
            <person name="Liao X.-P."/>
            <person name="Liu Y.-H."/>
        </authorList>
    </citation>
    <scope>NUCLEOTIDE SEQUENCE [LARGE SCALE GENOMIC DNA]</scope>
    <source>
        <strain evidence="2 3">YH12207_T</strain>
    </source>
</reference>
<evidence type="ECO:0000259" key="1">
    <source>
        <dbReference type="SMART" id="SM00382"/>
    </source>
</evidence>
<keyword evidence="3" id="KW-1185">Reference proteome</keyword>
<dbReference type="PANTHER" id="PTHR30050">
    <property type="entry name" value="CHROMOSOMAL REPLICATION INITIATOR PROTEIN DNAA"/>
    <property type="match status" value="1"/>
</dbReference>
<organism evidence="2 3">
    <name type="scientific">Acinetobacter piscicola</name>
    <dbReference type="NCBI Taxonomy" id="2006115"/>
    <lineage>
        <taxon>Bacteria</taxon>
        <taxon>Pseudomonadati</taxon>
        <taxon>Pseudomonadota</taxon>
        <taxon>Gammaproteobacteria</taxon>
        <taxon>Moraxellales</taxon>
        <taxon>Moraxellaceae</taxon>
        <taxon>Acinetobacter</taxon>
    </lineage>
</organism>
<dbReference type="InterPro" id="IPR027417">
    <property type="entry name" value="P-loop_NTPase"/>
</dbReference>
<dbReference type="InterPro" id="IPR002611">
    <property type="entry name" value="IstB_ATP-bd"/>
</dbReference>
<dbReference type="Pfam" id="PF01695">
    <property type="entry name" value="IstB_IS21"/>
    <property type="match status" value="1"/>
</dbReference>
<keyword evidence="2" id="KW-0547">Nucleotide-binding</keyword>
<dbReference type="CDD" id="cd00009">
    <property type="entry name" value="AAA"/>
    <property type="match status" value="1"/>
</dbReference>
<dbReference type="SUPFAM" id="SSF52540">
    <property type="entry name" value="P-loop containing nucleoside triphosphate hydrolases"/>
    <property type="match status" value="1"/>
</dbReference>
<dbReference type="Gene3D" id="3.40.50.300">
    <property type="entry name" value="P-loop containing nucleotide triphosphate hydrolases"/>
    <property type="match status" value="1"/>
</dbReference>
<dbReference type="SMART" id="SM00382">
    <property type="entry name" value="AAA"/>
    <property type="match status" value="1"/>
</dbReference>
<gene>
    <name evidence="2" type="ORF">G0028_09070</name>
</gene>
<dbReference type="GO" id="GO:0006260">
    <property type="term" value="P:DNA replication"/>
    <property type="evidence" value="ECO:0007669"/>
    <property type="project" value="TreeGrafter"/>
</dbReference>
<dbReference type="InterPro" id="IPR003593">
    <property type="entry name" value="AAA+_ATPase"/>
</dbReference>
<protein>
    <submittedName>
        <fullName evidence="2">ATP-binding protein</fullName>
    </submittedName>
</protein>
<evidence type="ECO:0000313" key="2">
    <source>
        <dbReference type="EMBL" id="QOW46032.1"/>
    </source>
</evidence>
<dbReference type="PANTHER" id="PTHR30050:SF4">
    <property type="entry name" value="ATP-BINDING PROTEIN RV3427C IN INSERTION SEQUENCE-RELATED"/>
    <property type="match status" value="1"/>
</dbReference>
<dbReference type="GO" id="GO:0005524">
    <property type="term" value="F:ATP binding"/>
    <property type="evidence" value="ECO:0007669"/>
    <property type="project" value="UniProtKB-KW"/>
</dbReference>
<evidence type="ECO:0000313" key="3">
    <source>
        <dbReference type="Proteomes" id="UP000593966"/>
    </source>
</evidence>
<dbReference type="Proteomes" id="UP000593966">
    <property type="component" value="Chromosome"/>
</dbReference>
<name>A0A7S6VW87_9GAMM</name>
<sequence length="253" mass="28472">MNAISLINHGFQQVEAYCTIHRIAKVQSGPFQTCPKCAVNHVETTNQDRQAEVDRMVRDKHFSSAMLPARHANSGFRNYMLDSNNPGQANARSQCVSYTKSIAMGVKSNLIMVGSTGVGKTHLACAAARTLLSKGLYVRYITSEELTQKIMNAWDKDSKGQSEESVIHDFTQYHLLILDEYGLHDREKRLELVHKVLYARYDAGKPTMLISNLTLAELQKDLGDRLWSRFQHDGLTVVECNWADQRVQKSGAV</sequence>
<dbReference type="RefSeq" id="WP_180045549.1">
    <property type="nucleotide sequence ID" value="NZ_CP048659.1"/>
</dbReference>